<gene>
    <name evidence="2" type="ORF">ES319_D11G330000v1</name>
</gene>
<evidence type="ECO:0000256" key="1">
    <source>
        <dbReference type="SAM" id="Phobius"/>
    </source>
</evidence>
<keyword evidence="3" id="KW-1185">Reference proteome</keyword>
<feature type="non-terminal residue" evidence="2">
    <location>
        <position position="1"/>
    </location>
</feature>
<dbReference type="EMBL" id="CM018225">
    <property type="protein sequence ID" value="KAB2006242.1"/>
    <property type="molecule type" value="Genomic_DNA"/>
</dbReference>
<protein>
    <submittedName>
        <fullName evidence="2">Uncharacterized protein</fullName>
    </submittedName>
</protein>
<reference evidence="3" key="1">
    <citation type="journal article" date="2020" name="Nat. Genet.">
        <title>Genomic diversifications of five Gossypium allopolyploid species and their impact on cotton improvement.</title>
        <authorList>
            <person name="Chen Z.J."/>
            <person name="Sreedasyam A."/>
            <person name="Ando A."/>
            <person name="Song Q."/>
            <person name="De Santiago L.M."/>
            <person name="Hulse-Kemp A.M."/>
            <person name="Ding M."/>
            <person name="Ye W."/>
            <person name="Kirkbride R.C."/>
            <person name="Jenkins J."/>
            <person name="Plott C."/>
            <person name="Lovell J."/>
            <person name="Lin Y.M."/>
            <person name="Vaughn R."/>
            <person name="Liu B."/>
            <person name="Simpson S."/>
            <person name="Scheffler B.E."/>
            <person name="Wen L."/>
            <person name="Saski C.A."/>
            <person name="Grover C.E."/>
            <person name="Hu G."/>
            <person name="Conover J.L."/>
            <person name="Carlson J.W."/>
            <person name="Shu S."/>
            <person name="Boston L.B."/>
            <person name="Williams M."/>
            <person name="Peterson D.G."/>
            <person name="McGee K."/>
            <person name="Jones D.C."/>
            <person name="Wendel J.F."/>
            <person name="Stelly D.M."/>
            <person name="Grimwood J."/>
            <person name="Schmutz J."/>
        </authorList>
    </citation>
    <scope>NUCLEOTIDE SEQUENCE [LARGE SCALE GENOMIC DNA]</scope>
    <source>
        <strain evidence="3">cv. 3-79</strain>
    </source>
</reference>
<dbReference type="AlphaFoldDB" id="A0A5J5PIE8"/>
<sequence>VAEWSKAPDSSSGPRERAWVQIPLLTFVTFYLFIFDNFIFHAILFYFYINHFLHFYNHFSILFHIVFTISFFIF</sequence>
<keyword evidence="1" id="KW-0812">Transmembrane</keyword>
<feature type="transmembrane region" description="Helical" evidence="1">
    <location>
        <begin position="24"/>
        <end position="49"/>
    </location>
</feature>
<keyword evidence="1" id="KW-1133">Transmembrane helix</keyword>
<evidence type="ECO:0000313" key="2">
    <source>
        <dbReference type="EMBL" id="KAB2006242.1"/>
    </source>
</evidence>
<proteinExistence type="predicted"/>
<keyword evidence="1" id="KW-0472">Membrane</keyword>
<evidence type="ECO:0000313" key="3">
    <source>
        <dbReference type="Proteomes" id="UP000327439"/>
    </source>
</evidence>
<feature type="non-terminal residue" evidence="2">
    <location>
        <position position="74"/>
    </location>
</feature>
<dbReference type="Proteomes" id="UP000327439">
    <property type="component" value="Chromosome D11"/>
</dbReference>
<feature type="transmembrane region" description="Helical" evidence="1">
    <location>
        <begin position="55"/>
        <end position="73"/>
    </location>
</feature>
<name>A0A5J5PIE8_GOSBA</name>
<accession>A0A5J5PIE8</accession>
<organism evidence="2 3">
    <name type="scientific">Gossypium barbadense</name>
    <name type="common">Sea Island cotton</name>
    <name type="synonym">Hibiscus barbadensis</name>
    <dbReference type="NCBI Taxonomy" id="3634"/>
    <lineage>
        <taxon>Eukaryota</taxon>
        <taxon>Viridiplantae</taxon>
        <taxon>Streptophyta</taxon>
        <taxon>Embryophyta</taxon>
        <taxon>Tracheophyta</taxon>
        <taxon>Spermatophyta</taxon>
        <taxon>Magnoliopsida</taxon>
        <taxon>eudicotyledons</taxon>
        <taxon>Gunneridae</taxon>
        <taxon>Pentapetalae</taxon>
        <taxon>rosids</taxon>
        <taxon>malvids</taxon>
        <taxon>Malvales</taxon>
        <taxon>Malvaceae</taxon>
        <taxon>Malvoideae</taxon>
        <taxon>Gossypium</taxon>
    </lineage>
</organism>